<reference evidence="9 10" key="1">
    <citation type="journal article" date="2019" name="J. Oral Microbiol.">
        <title>Role of OmpA1 and OmpA2 in Aggregatibacter actinomycetemcomitans and Aggregatibacter aphrophilus serum resistance.</title>
        <authorList>
            <person name="Lindholm M."/>
            <person name="Min Aung K."/>
            <person name="Nyunt Wai S."/>
            <person name="Oscarsson J."/>
        </authorList>
    </citation>
    <scope>NUCLEOTIDE SEQUENCE [LARGE SCALE GENOMIC DNA]</scope>
    <source>
        <strain evidence="9 10">HK83</strain>
    </source>
</reference>
<dbReference type="PANTHER" id="PTHR30255">
    <property type="entry name" value="SINGLE-STRANDED-DNA-SPECIFIC EXONUCLEASE RECJ"/>
    <property type="match status" value="1"/>
</dbReference>
<dbReference type="GO" id="GO:0004527">
    <property type="term" value="F:exonuclease activity"/>
    <property type="evidence" value="ECO:0007669"/>
    <property type="project" value="UniProtKB-KW"/>
</dbReference>
<dbReference type="InterPro" id="IPR041122">
    <property type="entry name" value="RecJ_OB"/>
</dbReference>
<feature type="domain" description="RecJ OB" evidence="8">
    <location>
        <begin position="466"/>
        <end position="570"/>
    </location>
</feature>
<dbReference type="Gene3D" id="3.10.310.30">
    <property type="match status" value="1"/>
</dbReference>
<proteinExistence type="inferred from homology"/>
<gene>
    <name evidence="9" type="primary">recJ</name>
    <name evidence="9" type="ORF">DOL88_11105</name>
</gene>
<dbReference type="Proteomes" id="UP000274211">
    <property type="component" value="Unassembled WGS sequence"/>
</dbReference>
<feature type="domain" description="DDH" evidence="6">
    <location>
        <begin position="69"/>
        <end position="227"/>
    </location>
</feature>
<evidence type="ECO:0000256" key="2">
    <source>
        <dbReference type="ARBA" id="ARBA00019841"/>
    </source>
</evidence>
<evidence type="ECO:0000256" key="4">
    <source>
        <dbReference type="ARBA" id="ARBA00022801"/>
    </source>
</evidence>
<comment type="similarity">
    <text evidence="1">Belongs to the RecJ family.</text>
</comment>
<comment type="caution">
    <text evidence="9">The sequence shown here is derived from an EMBL/GenBank/DDBJ whole genome shotgun (WGS) entry which is preliminary data.</text>
</comment>
<dbReference type="EMBL" id="QMGS01000118">
    <property type="protein sequence ID" value="RMW78118.1"/>
    <property type="molecule type" value="Genomic_DNA"/>
</dbReference>
<dbReference type="Gene3D" id="3.90.1640.30">
    <property type="match status" value="1"/>
</dbReference>
<evidence type="ECO:0000259" key="7">
    <source>
        <dbReference type="Pfam" id="PF02272"/>
    </source>
</evidence>
<dbReference type="Pfam" id="PF01368">
    <property type="entry name" value="DHH"/>
    <property type="match status" value="1"/>
</dbReference>
<keyword evidence="3" id="KW-0540">Nuclease</keyword>
<evidence type="ECO:0000256" key="3">
    <source>
        <dbReference type="ARBA" id="ARBA00022722"/>
    </source>
</evidence>
<dbReference type="InterPro" id="IPR001667">
    <property type="entry name" value="DDH_dom"/>
</dbReference>
<name>A0ABX9VSE2_AGGAP</name>
<dbReference type="InterPro" id="IPR003156">
    <property type="entry name" value="DHHA1_dom"/>
</dbReference>
<dbReference type="NCBIfam" id="TIGR00644">
    <property type="entry name" value="recJ"/>
    <property type="match status" value="1"/>
</dbReference>
<keyword evidence="5 9" id="KW-0269">Exonuclease</keyword>
<feature type="domain" description="DHHA1" evidence="7">
    <location>
        <begin position="355"/>
        <end position="452"/>
    </location>
</feature>
<keyword evidence="10" id="KW-1185">Reference proteome</keyword>
<dbReference type="SUPFAM" id="SSF64182">
    <property type="entry name" value="DHH phosphoesterases"/>
    <property type="match status" value="1"/>
</dbReference>
<keyword evidence="4" id="KW-0378">Hydrolase</keyword>
<dbReference type="InterPro" id="IPR004610">
    <property type="entry name" value="RecJ"/>
</dbReference>
<dbReference type="Pfam" id="PF02272">
    <property type="entry name" value="DHHA1"/>
    <property type="match status" value="1"/>
</dbReference>
<dbReference type="Pfam" id="PF17768">
    <property type="entry name" value="RecJ_OB"/>
    <property type="match status" value="1"/>
</dbReference>
<evidence type="ECO:0000256" key="1">
    <source>
        <dbReference type="ARBA" id="ARBA00005915"/>
    </source>
</evidence>
<accession>A0ABX9VSE2</accession>
<evidence type="ECO:0000313" key="9">
    <source>
        <dbReference type="EMBL" id="RMW78118.1"/>
    </source>
</evidence>
<dbReference type="PANTHER" id="PTHR30255:SF2">
    <property type="entry name" value="SINGLE-STRANDED-DNA-SPECIFIC EXONUCLEASE RECJ"/>
    <property type="match status" value="1"/>
</dbReference>
<dbReference type="RefSeq" id="WP_050694215.1">
    <property type="nucleotide sequence ID" value="NZ_CP012067.1"/>
</dbReference>
<organism evidence="9 10">
    <name type="scientific">Aggregatibacter aphrophilus</name>
    <name type="common">Haemophilus aphrophilus</name>
    <dbReference type="NCBI Taxonomy" id="732"/>
    <lineage>
        <taxon>Bacteria</taxon>
        <taxon>Pseudomonadati</taxon>
        <taxon>Pseudomonadota</taxon>
        <taxon>Gammaproteobacteria</taxon>
        <taxon>Pasteurellales</taxon>
        <taxon>Pasteurellaceae</taxon>
        <taxon>Aggregatibacter</taxon>
    </lineage>
</organism>
<evidence type="ECO:0000313" key="10">
    <source>
        <dbReference type="Proteomes" id="UP000274211"/>
    </source>
</evidence>
<protein>
    <recommendedName>
        <fullName evidence="2">Single-stranded-DNA-specific exonuclease RecJ</fullName>
    </recommendedName>
</protein>
<evidence type="ECO:0000259" key="8">
    <source>
        <dbReference type="Pfam" id="PF17768"/>
    </source>
</evidence>
<evidence type="ECO:0000259" key="6">
    <source>
        <dbReference type="Pfam" id="PF01368"/>
    </source>
</evidence>
<dbReference type="InterPro" id="IPR051673">
    <property type="entry name" value="SSDNA_exonuclease_RecJ"/>
</dbReference>
<evidence type="ECO:0000256" key="5">
    <source>
        <dbReference type="ARBA" id="ARBA00022839"/>
    </source>
</evidence>
<dbReference type="InterPro" id="IPR038763">
    <property type="entry name" value="DHH_sf"/>
</dbReference>
<sequence>MHKLIRRREMPIGNPICDDPLLDRLYRSRHIKNSQELDRTLSSMHNPNLMSGMDSAVELLVEAYQKQQRIVIIGDFDADGATSTALAVLALRQLGFANVAYLVPNRFEQGYGLSVAVAQEALALDVELLITVDNGVSSHEGVAFLKTQGVKVIVTDHHLPPETLPGADAIVNPNLTYCDFPSKYLAGVGVTFYLMLALRAKFRELGFFDVNNQPNFTELLDLVALGTVSDVVPLDQNNRILVYQGIARIRAERCRCGIRALSEVAKRDVSRFVASDLGFSIGPRLNAAGRLDNMSIGVELLLAENMESARALALELDSLNQARREIEQGMKLEALSICQNLFANSTALETDIPHAIVLYQSDWHQGVLGIVASRIKDQFHRPVIAFAQEQEGILKGSARSIPGLHIRDALERVYSQHPDLILKFGGHAMAAGLSIPEVYLADFQRIFNQTVSELLAQEQLQGTIWTDGELSADLLNLSTAETLRQGGPWGQAFPEPMFDGEFKILQQRLVGEKHLKMMVEPKLGGPLLDAIAFNVDTRYYPDLSIKTAKLAYKLDINEFRGNRDIQLLVDYIEPLGN</sequence>